<evidence type="ECO:0000313" key="19">
    <source>
        <dbReference type="Proteomes" id="UP000032434"/>
    </source>
</evidence>
<dbReference type="GO" id="GO:0005737">
    <property type="term" value="C:cytoplasm"/>
    <property type="evidence" value="ECO:0007669"/>
    <property type="project" value="UniProtKB-SubCell"/>
</dbReference>
<dbReference type="FunFam" id="3.30.420.10:FF:000006">
    <property type="entry name" value="Ribonuclease HII"/>
    <property type="match status" value="1"/>
</dbReference>
<evidence type="ECO:0000256" key="2">
    <source>
        <dbReference type="ARBA" id="ARBA00001946"/>
    </source>
</evidence>
<dbReference type="InParanoid" id="A0A061AJK3"/>
<dbReference type="KEGG" id="aoc:Aocu_10990"/>
<evidence type="ECO:0000256" key="1">
    <source>
        <dbReference type="ARBA" id="ARBA00000077"/>
    </source>
</evidence>
<dbReference type="STRING" id="35623.Aocu_10990"/>
<dbReference type="InterPro" id="IPR001352">
    <property type="entry name" value="RNase_HII/HIII"/>
</dbReference>
<reference evidence="19" key="1">
    <citation type="submission" date="2014-05" db="EMBL/GenBank/DDBJ databases">
        <authorList>
            <person name="Kube M."/>
        </authorList>
    </citation>
    <scope>NUCLEOTIDE SEQUENCE [LARGE SCALE GENOMIC DNA]</scope>
</reference>
<evidence type="ECO:0000313" key="18">
    <source>
        <dbReference type="EMBL" id="CDR31172.1"/>
    </source>
</evidence>
<sequence length="203" mass="23193">MTRQLYERKYHDLGYQFICGVDEAGRGPLAGPVVAAAVILPIDFYDESINDSKKLSKKERDRLRLLIEQHALSISISVIDSNRIDEINILEASREAMILAVKNLKIQPDFILTDYMYIGDLPHLSLKHGDSLSISIAAASIIAKTKRDELMMMYDQIYPEYGFIKHQGYGTKMHLEALKKYGITPIHRKSYKPVYQIMNDKTV</sequence>
<comment type="subcellular location">
    <subcellularLocation>
        <location evidence="4 14">Cytoplasm</location>
    </subcellularLocation>
</comment>
<proteinExistence type="inferred from homology"/>
<evidence type="ECO:0000256" key="7">
    <source>
        <dbReference type="ARBA" id="ARBA00019179"/>
    </source>
</evidence>
<dbReference type="NCBIfam" id="NF000594">
    <property type="entry name" value="PRK00015.1-1"/>
    <property type="match status" value="1"/>
</dbReference>
<protein>
    <recommendedName>
        <fullName evidence="7 14">Ribonuclease HII</fullName>
        <shortName evidence="14">RNase HII</shortName>
        <ecNumber evidence="6 14">3.1.26.4</ecNumber>
    </recommendedName>
</protein>
<evidence type="ECO:0000256" key="12">
    <source>
        <dbReference type="ARBA" id="ARBA00022801"/>
    </source>
</evidence>
<dbReference type="HAMAP" id="MF_00052_B">
    <property type="entry name" value="RNase_HII_B"/>
    <property type="match status" value="1"/>
</dbReference>
<dbReference type="InterPro" id="IPR036397">
    <property type="entry name" value="RNaseH_sf"/>
</dbReference>
<keyword evidence="19" id="KW-1185">Reference proteome</keyword>
<dbReference type="RefSeq" id="WP_045749619.1">
    <property type="nucleotide sequence ID" value="NZ_FUZK01000001.1"/>
</dbReference>
<comment type="similarity">
    <text evidence="5 14 16">Belongs to the RNase HII family.</text>
</comment>
<dbReference type="AlphaFoldDB" id="A0A061AJK3"/>
<gene>
    <name evidence="14 18" type="primary">rnhB</name>
    <name evidence="18" type="ORF">Aocu_10990</name>
</gene>
<comment type="cofactor">
    <cofactor evidence="14 15">
        <name>Mn(2+)</name>
        <dbReference type="ChEBI" id="CHEBI:29035"/>
    </cofactor>
    <cofactor evidence="14 15">
        <name>Mg(2+)</name>
        <dbReference type="ChEBI" id="CHEBI:18420"/>
    </cofactor>
    <text evidence="14 15">Manganese or magnesium. Binds 1 divalent metal ion per monomer in the absence of substrate. May bind a second metal ion after substrate binding.</text>
</comment>
<dbReference type="GO" id="GO:0004523">
    <property type="term" value="F:RNA-DNA hybrid ribonuclease activity"/>
    <property type="evidence" value="ECO:0007669"/>
    <property type="project" value="UniProtKB-UniRule"/>
</dbReference>
<keyword evidence="8 14" id="KW-0963">Cytoplasm</keyword>
<keyword evidence="13 14" id="KW-0464">Manganese</keyword>
<dbReference type="PANTHER" id="PTHR10954">
    <property type="entry name" value="RIBONUCLEASE H2 SUBUNIT A"/>
    <property type="match status" value="1"/>
</dbReference>
<dbReference type="Gene3D" id="3.30.420.10">
    <property type="entry name" value="Ribonuclease H-like superfamily/Ribonuclease H"/>
    <property type="match status" value="1"/>
</dbReference>
<dbReference type="InterPro" id="IPR022898">
    <property type="entry name" value="RNase_HII"/>
</dbReference>
<comment type="cofactor">
    <cofactor evidence="2">
        <name>Mg(2+)</name>
        <dbReference type="ChEBI" id="CHEBI:18420"/>
    </cofactor>
</comment>
<name>A0A061AJK3_9MOLU</name>
<dbReference type="NCBIfam" id="NF000595">
    <property type="entry name" value="PRK00015.1-3"/>
    <property type="match status" value="1"/>
</dbReference>
<dbReference type="EC" id="3.1.26.4" evidence="6 14"/>
<evidence type="ECO:0000256" key="8">
    <source>
        <dbReference type="ARBA" id="ARBA00022490"/>
    </source>
</evidence>
<evidence type="ECO:0000256" key="11">
    <source>
        <dbReference type="ARBA" id="ARBA00022759"/>
    </source>
</evidence>
<evidence type="ECO:0000256" key="4">
    <source>
        <dbReference type="ARBA" id="ARBA00004496"/>
    </source>
</evidence>
<evidence type="ECO:0000256" key="16">
    <source>
        <dbReference type="RuleBase" id="RU003515"/>
    </source>
</evidence>
<dbReference type="InterPro" id="IPR012337">
    <property type="entry name" value="RNaseH-like_sf"/>
</dbReference>
<dbReference type="PANTHER" id="PTHR10954:SF18">
    <property type="entry name" value="RIBONUCLEASE HII"/>
    <property type="match status" value="1"/>
</dbReference>
<dbReference type="PROSITE" id="PS51975">
    <property type="entry name" value="RNASE_H_2"/>
    <property type="match status" value="1"/>
</dbReference>
<keyword evidence="11 14" id="KW-0255">Endonuclease</keyword>
<dbReference type="GO" id="GO:0043137">
    <property type="term" value="P:DNA replication, removal of RNA primer"/>
    <property type="evidence" value="ECO:0007669"/>
    <property type="project" value="TreeGrafter"/>
</dbReference>
<dbReference type="InterPro" id="IPR024567">
    <property type="entry name" value="RNase_HII/HIII_dom"/>
</dbReference>
<dbReference type="CDD" id="cd07182">
    <property type="entry name" value="RNase_HII_bacteria_HII_like"/>
    <property type="match status" value="1"/>
</dbReference>
<dbReference type="GO" id="GO:0006298">
    <property type="term" value="P:mismatch repair"/>
    <property type="evidence" value="ECO:0007669"/>
    <property type="project" value="TreeGrafter"/>
</dbReference>
<comment type="catalytic activity">
    <reaction evidence="1 14 15 16">
        <text>Endonucleolytic cleavage to 5'-phosphomonoester.</text>
        <dbReference type="EC" id="3.1.26.4"/>
    </reaction>
</comment>
<dbReference type="Proteomes" id="UP000032434">
    <property type="component" value="Chromosome 1"/>
</dbReference>
<evidence type="ECO:0000259" key="17">
    <source>
        <dbReference type="PROSITE" id="PS51975"/>
    </source>
</evidence>
<feature type="binding site" evidence="14 15">
    <location>
        <position position="114"/>
    </location>
    <ligand>
        <name>a divalent metal cation</name>
        <dbReference type="ChEBI" id="CHEBI:60240"/>
    </ligand>
</feature>
<dbReference type="PATRIC" id="fig|35623.3.peg.1099"/>
<evidence type="ECO:0000256" key="9">
    <source>
        <dbReference type="ARBA" id="ARBA00022722"/>
    </source>
</evidence>
<keyword evidence="9 14" id="KW-0540">Nuclease</keyword>
<dbReference type="GO" id="GO:0032299">
    <property type="term" value="C:ribonuclease H2 complex"/>
    <property type="evidence" value="ECO:0007669"/>
    <property type="project" value="TreeGrafter"/>
</dbReference>
<evidence type="ECO:0000256" key="15">
    <source>
        <dbReference type="PROSITE-ProRule" id="PRU01319"/>
    </source>
</evidence>
<dbReference type="HOGENOM" id="CLU_036532_2_1_14"/>
<dbReference type="GO" id="GO:0003723">
    <property type="term" value="F:RNA binding"/>
    <property type="evidence" value="ECO:0007669"/>
    <property type="project" value="UniProtKB-UniRule"/>
</dbReference>
<dbReference type="FunCoup" id="A0A061AJK3">
    <property type="interactions" value="286"/>
</dbReference>
<feature type="binding site" evidence="14 15">
    <location>
        <position position="22"/>
    </location>
    <ligand>
        <name>a divalent metal cation</name>
        <dbReference type="ChEBI" id="CHEBI:60240"/>
    </ligand>
</feature>
<keyword evidence="12 14" id="KW-0378">Hydrolase</keyword>
<dbReference type="Pfam" id="PF01351">
    <property type="entry name" value="RNase_HII"/>
    <property type="match status" value="1"/>
</dbReference>
<accession>A0A061AJK3</accession>
<dbReference type="SUPFAM" id="SSF53098">
    <property type="entry name" value="Ribonuclease H-like"/>
    <property type="match status" value="1"/>
</dbReference>
<keyword evidence="10 14" id="KW-0479">Metal-binding</keyword>
<evidence type="ECO:0000256" key="3">
    <source>
        <dbReference type="ARBA" id="ARBA00004065"/>
    </source>
</evidence>
<comment type="function">
    <text evidence="3 14 16">Endonuclease that specifically degrades the RNA of RNA-DNA hybrids.</text>
</comment>
<dbReference type="OrthoDB" id="9803420at2"/>
<evidence type="ECO:0000256" key="10">
    <source>
        <dbReference type="ARBA" id="ARBA00022723"/>
    </source>
</evidence>
<organism evidence="18 19">
    <name type="scientific">Acholeplasma oculi</name>
    <dbReference type="NCBI Taxonomy" id="35623"/>
    <lineage>
        <taxon>Bacteria</taxon>
        <taxon>Bacillati</taxon>
        <taxon>Mycoplasmatota</taxon>
        <taxon>Mollicutes</taxon>
        <taxon>Acholeplasmatales</taxon>
        <taxon>Acholeplasmataceae</taxon>
        <taxon>Acholeplasma</taxon>
    </lineage>
</organism>
<feature type="domain" description="RNase H type-2" evidence="17">
    <location>
        <begin position="16"/>
        <end position="203"/>
    </location>
</feature>
<evidence type="ECO:0000256" key="14">
    <source>
        <dbReference type="HAMAP-Rule" id="MF_00052"/>
    </source>
</evidence>
<feature type="binding site" evidence="14 15">
    <location>
        <position position="23"/>
    </location>
    <ligand>
        <name>a divalent metal cation</name>
        <dbReference type="ChEBI" id="CHEBI:60240"/>
    </ligand>
</feature>
<dbReference type="EMBL" id="LK028559">
    <property type="protein sequence ID" value="CDR31172.1"/>
    <property type="molecule type" value="Genomic_DNA"/>
</dbReference>
<evidence type="ECO:0000256" key="13">
    <source>
        <dbReference type="ARBA" id="ARBA00023211"/>
    </source>
</evidence>
<dbReference type="GO" id="GO:0030145">
    <property type="term" value="F:manganese ion binding"/>
    <property type="evidence" value="ECO:0007669"/>
    <property type="project" value="UniProtKB-UniRule"/>
</dbReference>
<evidence type="ECO:0000256" key="5">
    <source>
        <dbReference type="ARBA" id="ARBA00007383"/>
    </source>
</evidence>
<evidence type="ECO:0000256" key="6">
    <source>
        <dbReference type="ARBA" id="ARBA00012180"/>
    </source>
</evidence>